<sequence>MISVRFMCGCLSHPWTVRLMSSGMRSIWRTGLARMMCHIIAVTLIRMTPSSGSVRRRRVLRSTWSWCSLTGMTWVCM</sequence>
<proteinExistence type="predicted"/>
<name>A0A8S5QV17_9CAUD</name>
<dbReference type="EMBL" id="BK015734">
    <property type="protein sequence ID" value="DAE22541.1"/>
    <property type="molecule type" value="Genomic_DNA"/>
</dbReference>
<evidence type="ECO:0000313" key="1">
    <source>
        <dbReference type="EMBL" id="DAE22541.1"/>
    </source>
</evidence>
<protein>
    <submittedName>
        <fullName evidence="1">Uncharacterized protein</fullName>
    </submittedName>
</protein>
<reference evidence="1" key="1">
    <citation type="journal article" date="2021" name="Proc. Natl. Acad. Sci. U.S.A.">
        <title>A Catalog of Tens of Thousands of Viruses from Human Metagenomes Reveals Hidden Associations with Chronic Diseases.</title>
        <authorList>
            <person name="Tisza M.J."/>
            <person name="Buck C.B."/>
        </authorList>
    </citation>
    <scope>NUCLEOTIDE SEQUENCE</scope>
    <source>
        <strain evidence="1">CtUWs1</strain>
    </source>
</reference>
<organism evidence="1">
    <name type="scientific">Siphoviridae sp. ctUWs1</name>
    <dbReference type="NCBI Taxonomy" id="2826352"/>
    <lineage>
        <taxon>Viruses</taxon>
        <taxon>Duplodnaviria</taxon>
        <taxon>Heunggongvirae</taxon>
        <taxon>Uroviricota</taxon>
        <taxon>Caudoviricetes</taxon>
    </lineage>
</organism>
<accession>A0A8S5QV17</accession>